<evidence type="ECO:0008006" key="4">
    <source>
        <dbReference type="Google" id="ProtNLM"/>
    </source>
</evidence>
<accession>K6VJW2</accession>
<dbReference type="eggNOG" id="ENOG50348XW">
    <property type="taxonomic scope" value="Bacteria"/>
</dbReference>
<protein>
    <recommendedName>
        <fullName evidence="4">PknH-like extracellular domain-containing protein</fullName>
    </recommendedName>
</protein>
<proteinExistence type="predicted"/>
<evidence type="ECO:0000313" key="2">
    <source>
        <dbReference type="EMBL" id="GAB76984.1"/>
    </source>
</evidence>
<gene>
    <name evidence="2" type="ORF">AUCHE_04_00240</name>
</gene>
<name>K6VJW2_9MICO</name>
<dbReference type="PROSITE" id="PS51257">
    <property type="entry name" value="PROKAR_LIPOPROTEIN"/>
    <property type="match status" value="1"/>
</dbReference>
<comment type="caution">
    <text evidence="2">The sequence shown here is derived from an EMBL/GenBank/DDBJ whole genome shotgun (WGS) entry which is preliminary data.</text>
</comment>
<organism evidence="2 3">
    <name type="scientific">Austwickia chelonae NBRC 105200</name>
    <dbReference type="NCBI Taxonomy" id="1184607"/>
    <lineage>
        <taxon>Bacteria</taxon>
        <taxon>Bacillati</taxon>
        <taxon>Actinomycetota</taxon>
        <taxon>Actinomycetes</taxon>
        <taxon>Micrococcales</taxon>
        <taxon>Dermatophilaceae</taxon>
        <taxon>Austwickia</taxon>
    </lineage>
</organism>
<evidence type="ECO:0000256" key="1">
    <source>
        <dbReference type="SAM" id="SignalP"/>
    </source>
</evidence>
<reference evidence="2 3" key="1">
    <citation type="submission" date="2012-08" db="EMBL/GenBank/DDBJ databases">
        <title>Whole genome shotgun sequence of Austwickia chelonae NBRC 105200.</title>
        <authorList>
            <person name="Yoshida I."/>
            <person name="Hosoyama A."/>
            <person name="Tsuchikane K."/>
            <person name="Katsumata H."/>
            <person name="Ando Y."/>
            <person name="Ohji S."/>
            <person name="Hamada M."/>
            <person name="Tamura T."/>
            <person name="Yamazoe A."/>
            <person name="Yamazaki S."/>
            <person name="Fujita N."/>
        </authorList>
    </citation>
    <scope>NUCLEOTIDE SEQUENCE [LARGE SCALE GENOMIC DNA]</scope>
    <source>
        <strain evidence="2 3">NBRC 105200</strain>
    </source>
</reference>
<dbReference type="RefSeq" id="WP_006501735.1">
    <property type="nucleotide sequence ID" value="NZ_BAGZ01000004.1"/>
</dbReference>
<keyword evidence="1" id="KW-0732">Signal</keyword>
<feature type="signal peptide" evidence="1">
    <location>
        <begin position="1"/>
        <end position="31"/>
    </location>
</feature>
<keyword evidence="3" id="KW-1185">Reference proteome</keyword>
<dbReference type="AlphaFoldDB" id="K6VJW2"/>
<sequence length="232" mass="24337">MTKIRAMGTRRPLLPAAAVPTLLLAVLSSCGDPGAGQTVVGATPEPTPPAVASRTLTADDLDAVLLNAEDLPPGWSTAQRPAPAATTTGTVDNTMCGLENLATKESASTGRRFAKSGGLGLTMMQIQMSHYVDDHHAKAAWDEITKNLTRCTEWTDEDGRRWTVTTTPVPHLGDQSAGVHLSSTKGLDSTAHLVRSGPGIVRSLGAGIGQSPDDDLETMLKSQLAAYDASRR</sequence>
<evidence type="ECO:0000313" key="3">
    <source>
        <dbReference type="Proteomes" id="UP000008495"/>
    </source>
</evidence>
<feature type="chain" id="PRO_5039206756" description="PknH-like extracellular domain-containing protein" evidence="1">
    <location>
        <begin position="32"/>
        <end position="232"/>
    </location>
</feature>
<dbReference type="Proteomes" id="UP000008495">
    <property type="component" value="Unassembled WGS sequence"/>
</dbReference>
<dbReference type="EMBL" id="BAGZ01000004">
    <property type="protein sequence ID" value="GAB76984.1"/>
    <property type="molecule type" value="Genomic_DNA"/>
</dbReference>